<dbReference type="InterPro" id="IPR008972">
    <property type="entry name" value="Cupredoxin"/>
</dbReference>
<name>A0A7S2S7Z0_9STRA</name>
<evidence type="ECO:0000313" key="4">
    <source>
        <dbReference type="EMBL" id="CAD9690905.1"/>
    </source>
</evidence>
<evidence type="ECO:0000259" key="3">
    <source>
        <dbReference type="Pfam" id="PF07731"/>
    </source>
</evidence>
<keyword evidence="2" id="KW-0732">Signal</keyword>
<dbReference type="InterPro" id="IPR002355">
    <property type="entry name" value="Cu_oxidase_Cu_BS"/>
</dbReference>
<dbReference type="EMBL" id="HBHK01017154">
    <property type="protein sequence ID" value="CAD9690905.1"/>
    <property type="molecule type" value="Transcribed_RNA"/>
</dbReference>
<gene>
    <name evidence="4" type="ORF">QSP1433_LOCUS10792</name>
</gene>
<feature type="domain" description="Plastocyanin-like" evidence="3">
    <location>
        <begin position="469"/>
        <end position="595"/>
    </location>
</feature>
<organism evidence="4">
    <name type="scientific">Mucochytrium quahogii</name>
    <dbReference type="NCBI Taxonomy" id="96639"/>
    <lineage>
        <taxon>Eukaryota</taxon>
        <taxon>Sar</taxon>
        <taxon>Stramenopiles</taxon>
        <taxon>Bigyra</taxon>
        <taxon>Labyrinthulomycetes</taxon>
        <taxon>Thraustochytrida</taxon>
        <taxon>Thraustochytriidae</taxon>
        <taxon>Mucochytrium</taxon>
    </lineage>
</organism>
<evidence type="ECO:0000256" key="1">
    <source>
        <dbReference type="ARBA" id="ARBA00022723"/>
    </source>
</evidence>
<sequence>MAFRGLLYLLLALYVQGFEFRENRDGYGCHKKCDHGDVHYTIDVGLQGYDLEGNFSEVIGTEKLKYFVRSFQGGYNRNGEYCMNNYNGSTGPLGPCLTVNPGQTISIRLVNKIPRDGMHILGDKMMDMKSWAKHIHETTGANVSAQDVKVFRNNDENLIGANGEVNYDATNLHFHGLEVQPHLFHPIGTSKPSAPFVTVKPNDCYCYTLNLSKGQSCGTFMYHIHRHQVEFQQGWAGMLGMIQVGSSKHKSCTAEQELAKHKIDDDSTFVLWEPSISTINQTKTKTNAKVANFTSNFKGVVKTPTLVNNAFRPVYNNYTERQVLRFRFVSGKVVHLAAVDIIDVASNVSIPLWTIAKDGIPFFRPVYMSHLLLSSGERYDILVQFPHAGLYKMVQRGISTDFGFHHAPDALLATLQVSHSSTGRRPMEPIDSWRFGRTPPAQKHITSKEVKTRRTIRFDYMGTAPYAPAFTINNNTYNFKKVDTRVGHVRTQNYDVEEWVLITGKDPHPFHIHVNPFEIISTRFSKENILSQESTQTLLALNNTWADTVLVPPYSEVVIRSRFNAGFSHRAFVGKTVYHCHWLAHSDLGMMSSLILQHKRAET</sequence>
<proteinExistence type="predicted"/>
<dbReference type="GO" id="GO:0016491">
    <property type="term" value="F:oxidoreductase activity"/>
    <property type="evidence" value="ECO:0007669"/>
    <property type="project" value="InterPro"/>
</dbReference>
<dbReference type="Gene3D" id="2.60.40.420">
    <property type="entry name" value="Cupredoxins - blue copper proteins"/>
    <property type="match status" value="3"/>
</dbReference>
<dbReference type="InterPro" id="IPR011706">
    <property type="entry name" value="Cu-oxidase_C"/>
</dbReference>
<reference evidence="4" key="1">
    <citation type="submission" date="2021-01" db="EMBL/GenBank/DDBJ databases">
        <authorList>
            <person name="Corre E."/>
            <person name="Pelletier E."/>
            <person name="Niang G."/>
            <person name="Scheremetjew M."/>
            <person name="Finn R."/>
            <person name="Kale V."/>
            <person name="Holt S."/>
            <person name="Cochrane G."/>
            <person name="Meng A."/>
            <person name="Brown T."/>
            <person name="Cohen L."/>
        </authorList>
    </citation>
    <scope>NUCLEOTIDE SEQUENCE</scope>
    <source>
        <strain evidence="4">NY070348D</strain>
    </source>
</reference>
<dbReference type="SUPFAM" id="SSF49503">
    <property type="entry name" value="Cupredoxins"/>
    <property type="match status" value="3"/>
</dbReference>
<accession>A0A7S2S7Z0</accession>
<evidence type="ECO:0000256" key="2">
    <source>
        <dbReference type="SAM" id="SignalP"/>
    </source>
</evidence>
<dbReference type="Pfam" id="PF07731">
    <property type="entry name" value="Cu-oxidase_2"/>
    <property type="match status" value="1"/>
</dbReference>
<keyword evidence="1" id="KW-0479">Metal-binding</keyword>
<protein>
    <recommendedName>
        <fullName evidence="3">Plastocyanin-like domain-containing protein</fullName>
    </recommendedName>
</protein>
<feature type="chain" id="PRO_5031045408" description="Plastocyanin-like domain-containing protein" evidence="2">
    <location>
        <begin position="18"/>
        <end position="603"/>
    </location>
</feature>
<dbReference type="AlphaFoldDB" id="A0A7S2S7Z0"/>
<dbReference type="PROSITE" id="PS00080">
    <property type="entry name" value="MULTICOPPER_OXIDASE2"/>
    <property type="match status" value="1"/>
</dbReference>
<dbReference type="GO" id="GO:0005507">
    <property type="term" value="F:copper ion binding"/>
    <property type="evidence" value="ECO:0007669"/>
    <property type="project" value="InterPro"/>
</dbReference>
<feature type="signal peptide" evidence="2">
    <location>
        <begin position="1"/>
        <end position="17"/>
    </location>
</feature>